<feature type="transmembrane region" description="Helical" evidence="1">
    <location>
        <begin position="114"/>
        <end position="134"/>
    </location>
</feature>
<feature type="transmembrane region" description="Helical" evidence="1">
    <location>
        <begin position="146"/>
        <end position="167"/>
    </location>
</feature>
<evidence type="ECO:0008006" key="6">
    <source>
        <dbReference type="Google" id="ProtNLM"/>
    </source>
</evidence>
<feature type="transmembrane region" description="Helical" evidence="1">
    <location>
        <begin position="84"/>
        <end position="102"/>
    </location>
</feature>
<dbReference type="Pfam" id="PF00990">
    <property type="entry name" value="GGDEF"/>
    <property type="match status" value="1"/>
</dbReference>
<feature type="transmembrane region" description="Helical" evidence="1">
    <location>
        <begin position="240"/>
        <end position="259"/>
    </location>
</feature>
<dbReference type="InterPro" id="IPR001633">
    <property type="entry name" value="EAL_dom"/>
</dbReference>
<dbReference type="InterPro" id="IPR035919">
    <property type="entry name" value="EAL_sf"/>
</dbReference>
<dbReference type="Pfam" id="PF00563">
    <property type="entry name" value="EAL"/>
    <property type="match status" value="1"/>
</dbReference>
<keyword evidence="1" id="KW-1133">Transmembrane helix</keyword>
<dbReference type="InterPro" id="IPR000160">
    <property type="entry name" value="GGDEF_dom"/>
</dbReference>
<dbReference type="SMART" id="SM00052">
    <property type="entry name" value="EAL"/>
    <property type="match status" value="1"/>
</dbReference>
<comment type="caution">
    <text evidence="4">The sequence shown here is derived from an EMBL/GenBank/DDBJ whole genome shotgun (WGS) entry which is preliminary data.</text>
</comment>
<protein>
    <recommendedName>
        <fullName evidence="6">Diguanylate cyclase/phosphodiesterase</fullName>
    </recommendedName>
</protein>
<dbReference type="PROSITE" id="PS50887">
    <property type="entry name" value="GGDEF"/>
    <property type="match status" value="1"/>
</dbReference>
<dbReference type="NCBIfam" id="TIGR00254">
    <property type="entry name" value="GGDEF"/>
    <property type="match status" value="1"/>
</dbReference>
<dbReference type="CDD" id="cd01949">
    <property type="entry name" value="GGDEF"/>
    <property type="match status" value="1"/>
</dbReference>
<evidence type="ECO:0000259" key="2">
    <source>
        <dbReference type="PROSITE" id="PS50883"/>
    </source>
</evidence>
<feature type="domain" description="GGDEF" evidence="3">
    <location>
        <begin position="376"/>
        <end position="507"/>
    </location>
</feature>
<reference evidence="4" key="1">
    <citation type="submission" date="2021-01" db="EMBL/GenBank/DDBJ databases">
        <title>Whole genome shotgun sequence of Spirilliplanes yamanashiensis NBRC 15828.</title>
        <authorList>
            <person name="Komaki H."/>
            <person name="Tamura T."/>
        </authorList>
    </citation>
    <scope>NUCLEOTIDE SEQUENCE</scope>
    <source>
        <strain evidence="4">NBRC 15828</strain>
    </source>
</reference>
<evidence type="ECO:0000313" key="4">
    <source>
        <dbReference type="EMBL" id="GIJ04493.1"/>
    </source>
</evidence>
<dbReference type="SUPFAM" id="SSF55073">
    <property type="entry name" value="Nucleotide cyclase"/>
    <property type="match status" value="1"/>
</dbReference>
<feature type="transmembrane region" description="Helical" evidence="1">
    <location>
        <begin position="20"/>
        <end position="40"/>
    </location>
</feature>
<organism evidence="4 5">
    <name type="scientific">Spirilliplanes yamanashiensis</name>
    <dbReference type="NCBI Taxonomy" id="42233"/>
    <lineage>
        <taxon>Bacteria</taxon>
        <taxon>Bacillati</taxon>
        <taxon>Actinomycetota</taxon>
        <taxon>Actinomycetes</taxon>
        <taxon>Micromonosporales</taxon>
        <taxon>Micromonosporaceae</taxon>
        <taxon>Spirilliplanes</taxon>
    </lineage>
</organism>
<dbReference type="EMBL" id="BOOY01000028">
    <property type="protein sequence ID" value="GIJ04493.1"/>
    <property type="molecule type" value="Genomic_DNA"/>
</dbReference>
<dbReference type="Gene3D" id="3.30.70.270">
    <property type="match status" value="1"/>
</dbReference>
<dbReference type="AlphaFoldDB" id="A0A8J3YB40"/>
<feature type="transmembrane region" description="Helical" evidence="1">
    <location>
        <begin position="182"/>
        <end position="201"/>
    </location>
</feature>
<feature type="transmembrane region" description="Helical" evidence="1">
    <location>
        <begin position="46"/>
        <end position="63"/>
    </location>
</feature>
<dbReference type="CDD" id="cd01948">
    <property type="entry name" value="EAL"/>
    <property type="match status" value="1"/>
</dbReference>
<dbReference type="Gene3D" id="3.20.20.450">
    <property type="entry name" value="EAL domain"/>
    <property type="match status" value="1"/>
</dbReference>
<dbReference type="InterPro" id="IPR052155">
    <property type="entry name" value="Biofilm_reg_signaling"/>
</dbReference>
<name>A0A8J3YB40_9ACTN</name>
<dbReference type="SMART" id="SM00267">
    <property type="entry name" value="GGDEF"/>
    <property type="match status" value="1"/>
</dbReference>
<proteinExistence type="predicted"/>
<keyword evidence="1" id="KW-0472">Membrane</keyword>
<accession>A0A8J3YB40</accession>
<dbReference type="SUPFAM" id="SSF141868">
    <property type="entry name" value="EAL domain-like"/>
    <property type="match status" value="1"/>
</dbReference>
<sequence>MPRARSTGAAPLRRRGLLPLAATALTAAVVAAWLVLWQLGRGGPVVYVYVGGIVALGFSVLACRRAATMIYISQPAARFWRRMATALMWVTAGAVGSLTAAARRPAALEAASGLSPQAAAPMMVGLAVAVYAFARLPLGERSWLRWAQLALDAATVALAAGVFYWYVLLDIAPAGLPLRTQLAAAGVGVGGLVTVVVIGKAGRSLGGHLDAGAVRLLSLAPAVGSVAAFCLIAAADVVRLAGAVLALPLVALIVSAAAARQQWIASGVEDPGTRRRLSFFDLLPWLAITATGALVLLVSVRELPSAQRAVVIGAAGIAAAVWLRQLLGLRDYRRLLASVRRQQVDLEHQASHDPLTGLANRARFGAVLAGRVAAHQPAAVLLVDIDDFKMVNDTLGHEVGDRLLVEVAHRLREHTRGEDLPARLGGDEFAVLLAEDEADVAGAAAARLLSALAAPVMAGEHQLLVHASVGVAVAGAGDRPDDVLRNADIAMYQAKAAGKASWVLFEPRMRRELMDHARVGSELLLALEREELFLVYQPVRDLDTGRITGFESLVRWQHPERGLVPPPAFIPVAERNGLIVPLGRWVLREACAQFARWLAEPSGAGLTGIGVNVAVRQLRDPTFVADVTAALADTGLRPAHLILEVTESSVLDGPDVQATLRALHELGVQLALDDFGTGQSSLSLVRAFPMDILKLDKSFVDGIADGDDRGRLAVADAVAGLAATLGLQTVAEGIEDVEQLARLTELGYTSGQGYLLGRPAPAADTTALLAREAGETPGAAEPDGAAETAGAVEHTVAV</sequence>
<dbReference type="PANTHER" id="PTHR44757:SF2">
    <property type="entry name" value="BIOFILM ARCHITECTURE MAINTENANCE PROTEIN MBAA"/>
    <property type="match status" value="1"/>
</dbReference>
<feature type="transmembrane region" description="Helical" evidence="1">
    <location>
        <begin position="213"/>
        <end position="234"/>
    </location>
</feature>
<dbReference type="InterPro" id="IPR029787">
    <property type="entry name" value="Nucleotide_cyclase"/>
</dbReference>
<feature type="transmembrane region" description="Helical" evidence="1">
    <location>
        <begin position="279"/>
        <end position="300"/>
    </location>
</feature>
<dbReference type="Proteomes" id="UP000652013">
    <property type="component" value="Unassembled WGS sequence"/>
</dbReference>
<feature type="domain" description="EAL" evidence="2">
    <location>
        <begin position="516"/>
        <end position="773"/>
    </location>
</feature>
<dbReference type="InterPro" id="IPR043128">
    <property type="entry name" value="Rev_trsase/Diguanyl_cyclase"/>
</dbReference>
<evidence type="ECO:0000256" key="1">
    <source>
        <dbReference type="SAM" id="Phobius"/>
    </source>
</evidence>
<dbReference type="RefSeq" id="WP_203939732.1">
    <property type="nucleotide sequence ID" value="NZ_BAAAGJ010000005.1"/>
</dbReference>
<evidence type="ECO:0000313" key="5">
    <source>
        <dbReference type="Proteomes" id="UP000652013"/>
    </source>
</evidence>
<dbReference type="PANTHER" id="PTHR44757">
    <property type="entry name" value="DIGUANYLATE CYCLASE DGCP"/>
    <property type="match status" value="1"/>
</dbReference>
<dbReference type="PROSITE" id="PS50883">
    <property type="entry name" value="EAL"/>
    <property type="match status" value="1"/>
</dbReference>
<keyword evidence="1" id="KW-0812">Transmembrane</keyword>
<keyword evidence="5" id="KW-1185">Reference proteome</keyword>
<gene>
    <name evidence="4" type="ORF">Sya03_38450</name>
</gene>
<evidence type="ECO:0000259" key="3">
    <source>
        <dbReference type="PROSITE" id="PS50887"/>
    </source>
</evidence>